<dbReference type="EMBL" id="JBFNXX010000025">
    <property type="protein sequence ID" value="MEW9921920.1"/>
    <property type="molecule type" value="Genomic_DNA"/>
</dbReference>
<evidence type="ECO:0000313" key="2">
    <source>
        <dbReference type="EMBL" id="MEW9921920.1"/>
    </source>
</evidence>
<organism evidence="2 3">
    <name type="scientific">Sulfitobacter sediminis</name>
    <dbReference type="NCBI Taxonomy" id="3234186"/>
    <lineage>
        <taxon>Bacteria</taxon>
        <taxon>Pseudomonadati</taxon>
        <taxon>Pseudomonadota</taxon>
        <taxon>Alphaproteobacteria</taxon>
        <taxon>Rhodobacterales</taxon>
        <taxon>Roseobacteraceae</taxon>
        <taxon>Sulfitobacter</taxon>
    </lineage>
</organism>
<sequence length="161" mass="17409">MAATQDIVATYRGPGRVMRRLMGQGVREDRALIYLMVGCLLVFVAQTPRLAREAFETGSDLQMLLGGTLLALIFIAPLLLYLVAGLTALVGRVFRSGLTGYGARLSLFWAWLAASPIILLWGLTAGFVGPGIEMTIVGALWFAAFMWFWVSGLIVAGRKAA</sequence>
<name>A0ABV3RSF4_9RHOB</name>
<feature type="transmembrane region" description="Helical" evidence="1">
    <location>
        <begin position="69"/>
        <end position="94"/>
    </location>
</feature>
<protein>
    <submittedName>
        <fullName evidence="2">YIP1 family protein</fullName>
    </submittedName>
</protein>
<proteinExistence type="predicted"/>
<gene>
    <name evidence="2" type="ORF">AB2B41_20115</name>
</gene>
<keyword evidence="1" id="KW-1133">Transmembrane helix</keyword>
<feature type="transmembrane region" description="Helical" evidence="1">
    <location>
        <begin position="31"/>
        <end position="49"/>
    </location>
</feature>
<dbReference type="RefSeq" id="WP_367879620.1">
    <property type="nucleotide sequence ID" value="NZ_JBFNXX010000025.1"/>
</dbReference>
<accession>A0ABV3RSF4</accession>
<dbReference type="Proteomes" id="UP001556098">
    <property type="component" value="Unassembled WGS sequence"/>
</dbReference>
<keyword evidence="3" id="KW-1185">Reference proteome</keyword>
<keyword evidence="1" id="KW-0472">Membrane</keyword>
<comment type="caution">
    <text evidence="2">The sequence shown here is derived from an EMBL/GenBank/DDBJ whole genome shotgun (WGS) entry which is preliminary data.</text>
</comment>
<evidence type="ECO:0000313" key="3">
    <source>
        <dbReference type="Proteomes" id="UP001556098"/>
    </source>
</evidence>
<feature type="transmembrane region" description="Helical" evidence="1">
    <location>
        <begin position="106"/>
        <end position="128"/>
    </location>
</feature>
<evidence type="ECO:0000256" key="1">
    <source>
        <dbReference type="SAM" id="Phobius"/>
    </source>
</evidence>
<keyword evidence="1" id="KW-0812">Transmembrane</keyword>
<feature type="transmembrane region" description="Helical" evidence="1">
    <location>
        <begin position="134"/>
        <end position="156"/>
    </location>
</feature>
<reference evidence="2 3" key="1">
    <citation type="submission" date="2024-07" db="EMBL/GenBank/DDBJ databases">
        <title>Marimonas sp.nov., isolated from tidal-flat sediment.</title>
        <authorList>
            <person name="Jayan J.N."/>
            <person name="Lee S.S."/>
        </authorList>
    </citation>
    <scope>NUCLEOTIDE SEQUENCE [LARGE SCALE GENOMIC DNA]</scope>
    <source>
        <strain evidence="2 3">MJW-29</strain>
    </source>
</reference>